<dbReference type="EMBL" id="MFLE01000018">
    <property type="protein sequence ID" value="OGG61389.1"/>
    <property type="molecule type" value="Genomic_DNA"/>
</dbReference>
<comment type="caution">
    <text evidence="3">The sequence shown here is derived from an EMBL/GenBank/DDBJ whole genome shotgun (WGS) entry which is preliminary data.</text>
</comment>
<keyword evidence="2" id="KW-1133">Transmembrane helix</keyword>
<feature type="compositionally biased region" description="Low complexity" evidence="1">
    <location>
        <begin position="188"/>
        <end position="213"/>
    </location>
</feature>
<keyword evidence="2" id="KW-0812">Transmembrane</keyword>
<dbReference type="STRING" id="1798491.A3C87_00170"/>
<feature type="transmembrane region" description="Helical" evidence="2">
    <location>
        <begin position="418"/>
        <end position="440"/>
    </location>
</feature>
<evidence type="ECO:0000313" key="3">
    <source>
        <dbReference type="EMBL" id="OGG61389.1"/>
    </source>
</evidence>
<evidence type="ECO:0000256" key="2">
    <source>
        <dbReference type="SAM" id="Phobius"/>
    </source>
</evidence>
<dbReference type="Proteomes" id="UP000176511">
    <property type="component" value="Unassembled WGS sequence"/>
</dbReference>
<name>A0A1F6DIW3_9BACT</name>
<gene>
    <name evidence="3" type="ORF">A3C87_00170</name>
</gene>
<feature type="region of interest" description="Disordered" evidence="1">
    <location>
        <begin position="182"/>
        <end position="213"/>
    </location>
</feature>
<accession>A0A1F6DIW3</accession>
<evidence type="ECO:0000313" key="4">
    <source>
        <dbReference type="Proteomes" id="UP000176511"/>
    </source>
</evidence>
<protein>
    <submittedName>
        <fullName evidence="3">Uncharacterized protein</fullName>
    </submittedName>
</protein>
<evidence type="ECO:0000256" key="1">
    <source>
        <dbReference type="SAM" id="MobiDB-lite"/>
    </source>
</evidence>
<sequence>MLSSVITFLLSLVGTATTFFAFSSGGMLAQVGEALTSAIVENASPTIKTLSISGNTGAPSSSFERTITFNGFADDQNGAADIQGVLLVAWRDGNGLGPACTADPNQCYHVPSCAFNTTLGTDTEAWYQCSFSIPQAYSYGAWHAHLTVTDLDQATGTRTEPFSIDAFSFNTGSIGYYPVEEPPAPVLETSPEESNPPTEIGTSETTTGTTTPSVVVSGTDCIAEFYHRIDKPEPTIRRNPRHTEACSNTLRVAHRDSGLLVFDASDDPSPSKSTTRAVAIEVPSGASPVWFTLFAEHLSNENIPRCSPLVSNVACSLVNYTVVNDSFFNVYAENHLGETLNSLTAALRITLVVPDDLTDVPVRVYRLNAENTLWEEVTIESYNAHTVTFRSTQLGIFAILGAEKPGIVERATARLTTLFIISFALLTFIGIIILILLTLFRKRREALIQGPMRSSAHPHDPIAHNEPHTP</sequence>
<organism evidence="3 4">
    <name type="scientific">Candidatus Kaiserbacteria bacterium RIFCSPHIGHO2_02_FULL_49_34</name>
    <dbReference type="NCBI Taxonomy" id="1798491"/>
    <lineage>
        <taxon>Bacteria</taxon>
        <taxon>Candidatus Kaiseribacteriota</taxon>
    </lineage>
</organism>
<dbReference type="AlphaFoldDB" id="A0A1F6DIW3"/>
<proteinExistence type="predicted"/>
<keyword evidence="2" id="KW-0472">Membrane</keyword>
<reference evidence="3 4" key="1">
    <citation type="journal article" date="2016" name="Nat. Commun.">
        <title>Thousands of microbial genomes shed light on interconnected biogeochemical processes in an aquifer system.</title>
        <authorList>
            <person name="Anantharaman K."/>
            <person name="Brown C.T."/>
            <person name="Hug L.A."/>
            <person name="Sharon I."/>
            <person name="Castelle C.J."/>
            <person name="Probst A.J."/>
            <person name="Thomas B.C."/>
            <person name="Singh A."/>
            <person name="Wilkins M.J."/>
            <person name="Karaoz U."/>
            <person name="Brodie E.L."/>
            <person name="Williams K.H."/>
            <person name="Hubbard S.S."/>
            <person name="Banfield J.F."/>
        </authorList>
    </citation>
    <scope>NUCLEOTIDE SEQUENCE [LARGE SCALE GENOMIC DNA]</scope>
</reference>